<keyword evidence="3" id="KW-1185">Reference proteome</keyword>
<proteinExistence type="predicted"/>
<name>A0ABY1E9N0_9MICO</name>
<dbReference type="EMBL" id="FOPW01000001">
    <property type="protein sequence ID" value="SFH20206.1"/>
    <property type="molecule type" value="Genomic_DNA"/>
</dbReference>
<accession>A0ABY1E9N0</accession>
<sequence>MPGGDISDAVASAREFLAIIEPGGASEPGPLLSTRLFLEAITWSMVILSIVIRLFALCGDRAE</sequence>
<evidence type="ECO:0000313" key="3">
    <source>
        <dbReference type="Proteomes" id="UP000199681"/>
    </source>
</evidence>
<evidence type="ECO:0000256" key="1">
    <source>
        <dbReference type="SAM" id="Phobius"/>
    </source>
</evidence>
<keyword evidence="1" id="KW-0472">Membrane</keyword>
<evidence type="ECO:0000313" key="2">
    <source>
        <dbReference type="EMBL" id="SFH20206.1"/>
    </source>
</evidence>
<protein>
    <submittedName>
        <fullName evidence="2">Uncharacterized protein</fullName>
    </submittedName>
</protein>
<organism evidence="2 3">
    <name type="scientific">Cryobacterium levicorallinum</name>
    <dbReference type="NCBI Taxonomy" id="995038"/>
    <lineage>
        <taxon>Bacteria</taxon>
        <taxon>Bacillati</taxon>
        <taxon>Actinomycetota</taxon>
        <taxon>Actinomycetes</taxon>
        <taxon>Micrococcales</taxon>
        <taxon>Microbacteriaceae</taxon>
        <taxon>Cryobacterium</taxon>
    </lineage>
</organism>
<comment type="caution">
    <text evidence="2">The sequence shown here is derived from an EMBL/GenBank/DDBJ whole genome shotgun (WGS) entry which is preliminary data.</text>
</comment>
<dbReference type="Proteomes" id="UP000199681">
    <property type="component" value="Unassembled WGS sequence"/>
</dbReference>
<reference evidence="2 3" key="1">
    <citation type="submission" date="2016-10" db="EMBL/GenBank/DDBJ databases">
        <authorList>
            <person name="Varghese N."/>
            <person name="Submissions S."/>
        </authorList>
    </citation>
    <scope>NUCLEOTIDE SEQUENCE [LARGE SCALE GENOMIC DNA]</scope>
    <source>
        <strain evidence="2 3">GMCC 1.11211</strain>
    </source>
</reference>
<keyword evidence="1" id="KW-0812">Transmembrane</keyword>
<keyword evidence="1" id="KW-1133">Transmembrane helix</keyword>
<gene>
    <name evidence="2" type="ORF">SAMN05216274_101325</name>
</gene>
<feature type="transmembrane region" description="Helical" evidence="1">
    <location>
        <begin position="36"/>
        <end position="56"/>
    </location>
</feature>